<dbReference type="Proteomes" id="UP000091857">
    <property type="component" value="Chromosome 7"/>
</dbReference>
<dbReference type="PANTHER" id="PTHR33463:SF209">
    <property type="entry name" value="DISEASE RESISTANCE PROTEIN RPS2-LIKE"/>
    <property type="match status" value="1"/>
</dbReference>
<keyword evidence="4" id="KW-1185">Reference proteome</keyword>
<dbReference type="EMBL" id="CM004393">
    <property type="protein sequence ID" value="OAY45463.1"/>
    <property type="molecule type" value="Genomic_DNA"/>
</dbReference>
<sequence>MVQLETLIVRSCNMLTEIIGGVQEDGSTDEIVFSKMKTLELEGLQNLTSFCLGSYTFNFPSLERVDVFRCPKLRTFTVRQLSSPKIHGVFTGFRSNPTFHWEGDLNATIEQIYMKYDGFKGIDDVQLSSFPMLKEKWHGQFPFENLEYLERLVLDECAFFSNAISSNLLMHLYFLNELAVERCDLVEELFELEGLNADEGDVGLLKSLGELRLIDLPTLVHVWNKDPQGIMSFENLTLLQVENCSSLTNIFTLSMASGLVNLQHLEVKRCNLVDHVIIKEAEEEIGKDNTIFPSMQSIILECLPSLSSFYSASGVLKLPSLKGIEIVGCPNMELLASKLCKEMDLSMIAEGNEERIHEGDFNISIGGKVIVPSLEELGVEY</sequence>
<dbReference type="InterPro" id="IPR057135">
    <property type="entry name" value="At4g27190-like_LRR"/>
</dbReference>
<dbReference type="STRING" id="3983.A0A2C9VJ32"/>
<protein>
    <recommendedName>
        <fullName evidence="2">Disease resistance protein At4g27190-like leucine-rich repeats domain-containing protein</fullName>
    </recommendedName>
</protein>
<dbReference type="InterPro" id="IPR032675">
    <property type="entry name" value="LRR_dom_sf"/>
</dbReference>
<dbReference type="Pfam" id="PF23247">
    <property type="entry name" value="LRR_RPS2"/>
    <property type="match status" value="2"/>
</dbReference>
<dbReference type="PANTHER" id="PTHR33463">
    <property type="entry name" value="NB-ARC DOMAIN-CONTAINING PROTEIN-RELATED"/>
    <property type="match status" value="1"/>
</dbReference>
<keyword evidence="1" id="KW-0611">Plant defense</keyword>
<organism evidence="3 4">
    <name type="scientific">Manihot esculenta</name>
    <name type="common">Cassava</name>
    <name type="synonym">Jatropha manihot</name>
    <dbReference type="NCBI Taxonomy" id="3983"/>
    <lineage>
        <taxon>Eukaryota</taxon>
        <taxon>Viridiplantae</taxon>
        <taxon>Streptophyta</taxon>
        <taxon>Embryophyta</taxon>
        <taxon>Tracheophyta</taxon>
        <taxon>Spermatophyta</taxon>
        <taxon>Magnoliopsida</taxon>
        <taxon>eudicotyledons</taxon>
        <taxon>Gunneridae</taxon>
        <taxon>Pentapetalae</taxon>
        <taxon>rosids</taxon>
        <taxon>fabids</taxon>
        <taxon>Malpighiales</taxon>
        <taxon>Euphorbiaceae</taxon>
        <taxon>Crotonoideae</taxon>
        <taxon>Manihoteae</taxon>
        <taxon>Manihot</taxon>
    </lineage>
</organism>
<comment type="caution">
    <text evidence="3">The sequence shown here is derived from an EMBL/GenBank/DDBJ whole genome shotgun (WGS) entry which is preliminary data.</text>
</comment>
<evidence type="ECO:0000256" key="1">
    <source>
        <dbReference type="ARBA" id="ARBA00022821"/>
    </source>
</evidence>
<evidence type="ECO:0000259" key="2">
    <source>
        <dbReference type="Pfam" id="PF23247"/>
    </source>
</evidence>
<dbReference type="Gene3D" id="3.80.10.10">
    <property type="entry name" value="Ribonuclease Inhibitor"/>
    <property type="match status" value="2"/>
</dbReference>
<gene>
    <name evidence="3" type="ORF">MANES_07G062700v8</name>
</gene>
<dbReference type="InterPro" id="IPR050905">
    <property type="entry name" value="Plant_NBS-LRR"/>
</dbReference>
<dbReference type="AlphaFoldDB" id="A0A2C9VJ32"/>
<proteinExistence type="predicted"/>
<evidence type="ECO:0000313" key="4">
    <source>
        <dbReference type="Proteomes" id="UP000091857"/>
    </source>
</evidence>
<reference evidence="4" key="1">
    <citation type="journal article" date="2016" name="Nat. Biotechnol.">
        <title>Sequencing wild and cultivated cassava and related species reveals extensive interspecific hybridization and genetic diversity.</title>
        <authorList>
            <person name="Bredeson J.V."/>
            <person name="Lyons J.B."/>
            <person name="Prochnik S.E."/>
            <person name="Wu G.A."/>
            <person name="Ha C.M."/>
            <person name="Edsinger-Gonzales E."/>
            <person name="Grimwood J."/>
            <person name="Schmutz J."/>
            <person name="Rabbi I.Y."/>
            <person name="Egesi C."/>
            <person name="Nauluvula P."/>
            <person name="Lebot V."/>
            <person name="Ndunguru J."/>
            <person name="Mkamilo G."/>
            <person name="Bart R.S."/>
            <person name="Setter T.L."/>
            <person name="Gleadow R.M."/>
            <person name="Kulakow P."/>
            <person name="Ferguson M.E."/>
            <person name="Rounsley S."/>
            <person name="Rokhsar D.S."/>
        </authorList>
    </citation>
    <scope>NUCLEOTIDE SEQUENCE [LARGE SCALE GENOMIC DNA]</scope>
    <source>
        <strain evidence="4">cv. AM560-2</strain>
    </source>
</reference>
<name>A0A2C9VJ32_MANES</name>
<dbReference type="SUPFAM" id="SSF52047">
    <property type="entry name" value="RNI-like"/>
    <property type="match status" value="2"/>
</dbReference>
<accession>A0A2C9VJ32</accession>
<feature type="domain" description="Disease resistance protein At4g27190-like leucine-rich repeats" evidence="2">
    <location>
        <begin position="123"/>
        <end position="271"/>
    </location>
</feature>
<dbReference type="Gramene" id="Manes.07G062700.1.v8.1">
    <property type="protein sequence ID" value="Manes.07G062700.1.v8.1.CDS"/>
    <property type="gene ID" value="Manes.07G062700.v8.1"/>
</dbReference>
<evidence type="ECO:0000313" key="3">
    <source>
        <dbReference type="EMBL" id="OAY45463.1"/>
    </source>
</evidence>
<feature type="domain" description="Disease resistance protein At4g27190-like leucine-rich repeats" evidence="2">
    <location>
        <begin position="2"/>
        <end position="75"/>
    </location>
</feature>